<dbReference type="InterPro" id="IPR013422">
    <property type="entry name" value="CRISPR-assoc_prot_Cas5_N"/>
</dbReference>
<dbReference type="NCBIfam" id="TIGR02593">
    <property type="entry name" value="CRISPR_cas5"/>
    <property type="match status" value="1"/>
</dbReference>
<dbReference type="AlphaFoldDB" id="A0AA86MY27"/>
<sequence>MRVLRIEIEAPTCSFRYPHFLVGRQLSFDMPPPSTIFGHIASALGEWPDSTSLQFAYWFTALGKGEDLENQQIVVPAGGRFQVGRETHSTVLNATVQPTRREFLLGARLVLYLNRIDLADAFLQPRFPVVLGRSQDLACYSKVEEATLERSDRGYFEATILPSHFRRRTARGTTVLMPRYIGPPPQREPVFDRFILLRDIVYYSSVEEGNLFGSRQVLHIKNEPLELWIDPQSPPKHGTHRIVWFHSFTGSS</sequence>
<evidence type="ECO:0000256" key="1">
    <source>
        <dbReference type="ARBA" id="ARBA00023118"/>
    </source>
</evidence>
<dbReference type="Proteomes" id="UP001179121">
    <property type="component" value="Chromosome"/>
</dbReference>
<keyword evidence="1" id="KW-0051">Antiviral defense</keyword>
<keyword evidence="3" id="KW-1185">Reference proteome</keyword>
<dbReference type="Pfam" id="PF09704">
    <property type="entry name" value="Cas_Cas5d"/>
    <property type="match status" value="1"/>
</dbReference>
<dbReference type="InterPro" id="IPR021124">
    <property type="entry name" value="CRISPR-assoc_prot_Cas5"/>
</dbReference>
<dbReference type="RefSeq" id="WP_289268081.1">
    <property type="nucleotide sequence ID" value="NZ_OX365700.1"/>
</dbReference>
<organism evidence="2 3">
    <name type="scientific">Nitrospira tepida</name>
    <dbReference type="NCBI Taxonomy" id="2973512"/>
    <lineage>
        <taxon>Bacteria</taxon>
        <taxon>Pseudomonadati</taxon>
        <taxon>Nitrospirota</taxon>
        <taxon>Nitrospiria</taxon>
        <taxon>Nitrospirales</taxon>
        <taxon>Nitrospiraceae</taxon>
        <taxon>Nitrospira</taxon>
    </lineage>
</organism>
<proteinExistence type="predicted"/>
<dbReference type="CDD" id="cd09693">
    <property type="entry name" value="Cas5_I"/>
    <property type="match status" value="1"/>
</dbReference>
<accession>A0AA86MY27</accession>
<dbReference type="GO" id="GO:0043571">
    <property type="term" value="P:maintenance of CRISPR repeat elements"/>
    <property type="evidence" value="ECO:0007669"/>
    <property type="project" value="InterPro"/>
</dbReference>
<dbReference type="GO" id="GO:0051607">
    <property type="term" value="P:defense response to virus"/>
    <property type="evidence" value="ECO:0007669"/>
    <property type="project" value="UniProtKB-KW"/>
</dbReference>
<dbReference type="EMBL" id="OX365700">
    <property type="protein sequence ID" value="CAI4031125.1"/>
    <property type="molecule type" value="Genomic_DNA"/>
</dbReference>
<gene>
    <name evidence="2" type="ORF">DNFV4_01555</name>
</gene>
<dbReference type="KEGG" id="nti:DNFV4_01555"/>
<evidence type="ECO:0000313" key="2">
    <source>
        <dbReference type="EMBL" id="CAI4031125.1"/>
    </source>
</evidence>
<name>A0AA86MY27_9BACT</name>
<reference evidence="2" key="1">
    <citation type="submission" date="2022-10" db="EMBL/GenBank/DDBJ databases">
        <authorList>
            <person name="Koch H."/>
        </authorList>
    </citation>
    <scope>NUCLEOTIDE SEQUENCE</scope>
    <source>
        <strain evidence="2">DNF</strain>
    </source>
</reference>
<dbReference type="Gene3D" id="3.30.70.2660">
    <property type="match status" value="1"/>
</dbReference>
<protein>
    <submittedName>
        <fullName evidence="2">CRISPR-associated protein Cas5</fullName>
    </submittedName>
</protein>
<evidence type="ECO:0000313" key="3">
    <source>
        <dbReference type="Proteomes" id="UP001179121"/>
    </source>
</evidence>